<keyword evidence="1" id="KW-0812">Transmembrane</keyword>
<sequence>MSKILRYSIISILLLFLVLIRAFEDQLFYDPYLTFFENDYLYVDSPRREVAKLVFFTSLRFLMNTICSLGIIFMVFKDKNILRFSSLIYAVAYVLMLIPFLYFVINPKQEDYYLFFNIRRFLIQPILLILLLPAFYYYRLNR</sequence>
<feature type="transmembrane region" description="Helical" evidence="1">
    <location>
        <begin position="117"/>
        <end position="138"/>
    </location>
</feature>
<dbReference type="OrthoDB" id="982493at2"/>
<accession>A0A265UVN3</accession>
<dbReference type="InterPro" id="IPR026414">
    <property type="entry name" value="ExosoTase_F-assoc_memb"/>
</dbReference>
<organism evidence="2 3">
    <name type="scientific">Winogradskyella aurantia</name>
    <dbReference type="NCBI Taxonomy" id="1915063"/>
    <lineage>
        <taxon>Bacteria</taxon>
        <taxon>Pseudomonadati</taxon>
        <taxon>Bacteroidota</taxon>
        <taxon>Flavobacteriia</taxon>
        <taxon>Flavobacteriales</taxon>
        <taxon>Flavobacteriaceae</taxon>
        <taxon>Winogradskyella</taxon>
    </lineage>
</organism>
<dbReference type="AlphaFoldDB" id="A0A265UVN3"/>
<dbReference type="EMBL" id="NGJN01000003">
    <property type="protein sequence ID" value="OZV69137.1"/>
    <property type="molecule type" value="Genomic_DNA"/>
</dbReference>
<evidence type="ECO:0000313" key="2">
    <source>
        <dbReference type="EMBL" id="OZV69137.1"/>
    </source>
</evidence>
<comment type="caution">
    <text evidence="2">The sequence shown here is derived from an EMBL/GenBank/DDBJ whole genome shotgun (WGS) entry which is preliminary data.</text>
</comment>
<protein>
    <submittedName>
        <fullName evidence="2">Exosortase F system-associated protein</fullName>
    </submittedName>
</protein>
<feature type="transmembrane region" description="Helical" evidence="1">
    <location>
        <begin position="53"/>
        <end position="75"/>
    </location>
</feature>
<name>A0A265UVN3_9FLAO</name>
<keyword evidence="3" id="KW-1185">Reference proteome</keyword>
<dbReference type="NCBIfam" id="TIGR04127">
    <property type="entry name" value="flavo_near_exo"/>
    <property type="match status" value="1"/>
</dbReference>
<reference evidence="2 3" key="1">
    <citation type="submission" date="2017-05" db="EMBL/GenBank/DDBJ databases">
        <title>The draft genome sequence of Idiomarina salinarum WNB302.</title>
        <authorList>
            <person name="Sun Y."/>
            <person name="Chen B."/>
            <person name="Du Z."/>
        </authorList>
    </citation>
    <scope>NUCLEOTIDE SEQUENCE [LARGE SCALE GENOMIC DNA]</scope>
    <source>
        <strain evidence="2 3">WNB302</strain>
    </source>
</reference>
<keyword evidence="1" id="KW-0472">Membrane</keyword>
<proteinExistence type="predicted"/>
<evidence type="ECO:0000256" key="1">
    <source>
        <dbReference type="SAM" id="Phobius"/>
    </source>
</evidence>
<keyword evidence="1" id="KW-1133">Transmembrane helix</keyword>
<dbReference type="RefSeq" id="WP_094967910.1">
    <property type="nucleotide sequence ID" value="NZ_NGJN01000003.1"/>
</dbReference>
<feature type="transmembrane region" description="Helical" evidence="1">
    <location>
        <begin position="87"/>
        <end position="105"/>
    </location>
</feature>
<evidence type="ECO:0000313" key="3">
    <source>
        <dbReference type="Proteomes" id="UP000216840"/>
    </source>
</evidence>
<gene>
    <name evidence="2" type="ORF">CA834_06670</name>
</gene>
<dbReference type="Proteomes" id="UP000216840">
    <property type="component" value="Unassembled WGS sequence"/>
</dbReference>